<dbReference type="RefSeq" id="WP_090367077.1">
    <property type="nucleotide sequence ID" value="NZ_FNEM01000015.1"/>
</dbReference>
<dbReference type="InterPro" id="IPR010866">
    <property type="entry name" value="A-2_8-polyST"/>
</dbReference>
<dbReference type="AlphaFoldDB" id="A0A1G8XP06"/>
<dbReference type="Proteomes" id="UP000199527">
    <property type="component" value="Unassembled WGS sequence"/>
</dbReference>
<name>A0A1G8XP06_9GAMM</name>
<organism evidence="1 2">
    <name type="scientific">Ferrimonas sediminum</name>
    <dbReference type="NCBI Taxonomy" id="718193"/>
    <lineage>
        <taxon>Bacteria</taxon>
        <taxon>Pseudomonadati</taxon>
        <taxon>Pseudomonadota</taxon>
        <taxon>Gammaproteobacteria</taxon>
        <taxon>Alteromonadales</taxon>
        <taxon>Ferrimonadaceae</taxon>
        <taxon>Ferrimonas</taxon>
    </lineage>
</organism>
<evidence type="ECO:0008006" key="3">
    <source>
        <dbReference type="Google" id="ProtNLM"/>
    </source>
</evidence>
<gene>
    <name evidence="1" type="ORF">SAMN04488540_11599</name>
</gene>
<evidence type="ECO:0000313" key="1">
    <source>
        <dbReference type="EMBL" id="SDJ92223.1"/>
    </source>
</evidence>
<proteinExistence type="predicted"/>
<dbReference type="EMBL" id="FNEM01000015">
    <property type="protein sequence ID" value="SDJ92223.1"/>
    <property type="molecule type" value="Genomic_DNA"/>
</dbReference>
<accession>A0A1G8XP06</accession>
<reference evidence="2" key="1">
    <citation type="submission" date="2016-10" db="EMBL/GenBank/DDBJ databases">
        <authorList>
            <person name="Varghese N."/>
            <person name="Submissions S."/>
        </authorList>
    </citation>
    <scope>NUCLEOTIDE SEQUENCE [LARGE SCALE GENOMIC DNA]</scope>
    <source>
        <strain evidence="2">DSM 23317</strain>
    </source>
</reference>
<protein>
    <recommendedName>
        <fullName evidence="3">Glycosyltransferase family 52</fullName>
    </recommendedName>
</protein>
<evidence type="ECO:0000313" key="2">
    <source>
        <dbReference type="Proteomes" id="UP000199527"/>
    </source>
</evidence>
<keyword evidence="2" id="KW-1185">Reference proteome</keyword>
<dbReference type="Pfam" id="PF07388">
    <property type="entry name" value="A-2_8-polyST"/>
    <property type="match status" value="1"/>
</dbReference>
<dbReference type="OrthoDB" id="7846722at2"/>
<sequence length="359" mass="40185">MEFYVCSTVRHLLFAVLRANTRPQVQSHVVLFADYQGITPELLDTGVLPDHIQVHLLSRRETSKLQSKTLIGTLFYFLAMRDLPAPARFRRHFCTQLASLSPALSRALLDARQPQMILFNEKNKMARLFSRVVPHFSIIEDGEGNYRKLPVKAFKRPGRLLTGRTPSYKVFGESPRCQQVHLLTPERAPESISHKAVKIDFLDPQEQSAMVLRLFRLTPPAQTGQREAVLSTQPIENIAGCGVTGKLTIYRTLIDTLMAQGYQVYLKIHPAEDTAQYQEFAQRCTLLNAKVPLEAILLGMPSVIPAISILSAAGTGFEQHCHRLTLADTTLADTLSRWGSDPARWQQALKQALTSVGTS</sequence>